<gene>
    <name evidence="1" type="ORF">N0F65_005339</name>
</gene>
<dbReference type="EMBL" id="DAKRPA010000113">
    <property type="protein sequence ID" value="DAZ98207.1"/>
    <property type="molecule type" value="Genomic_DNA"/>
</dbReference>
<keyword evidence="2" id="KW-1185">Reference proteome</keyword>
<comment type="caution">
    <text evidence="1">The sequence shown here is derived from an EMBL/GenBank/DDBJ whole genome shotgun (WGS) entry which is preliminary data.</text>
</comment>
<proteinExistence type="predicted"/>
<name>A0AAV2YU59_9STRA</name>
<dbReference type="AlphaFoldDB" id="A0AAV2YU59"/>
<dbReference type="Proteomes" id="UP001146120">
    <property type="component" value="Unassembled WGS sequence"/>
</dbReference>
<protein>
    <submittedName>
        <fullName evidence="1">Uncharacterized protein</fullName>
    </submittedName>
</protein>
<sequence length="96" mass="11455">MNIWRKGVTIALETWPERLGRYLKLASPTEHLWNCQQLQHFDSYIIAMRWVKIWPRRKPTPVNFVSSPHPFTGHQTCNYRLMLFSCVKRLVCQVVV</sequence>
<organism evidence="1 2">
    <name type="scientific">Lagenidium giganteum</name>
    <dbReference type="NCBI Taxonomy" id="4803"/>
    <lineage>
        <taxon>Eukaryota</taxon>
        <taxon>Sar</taxon>
        <taxon>Stramenopiles</taxon>
        <taxon>Oomycota</taxon>
        <taxon>Peronosporomycetes</taxon>
        <taxon>Pythiales</taxon>
        <taxon>Pythiaceae</taxon>
    </lineage>
</organism>
<reference evidence="1" key="2">
    <citation type="journal article" date="2023" name="Microbiol Resour">
        <title>Decontamination and Annotation of the Draft Genome Sequence of the Oomycete Lagenidium giganteum ARSEF 373.</title>
        <authorList>
            <person name="Morgan W.R."/>
            <person name="Tartar A."/>
        </authorList>
    </citation>
    <scope>NUCLEOTIDE SEQUENCE</scope>
    <source>
        <strain evidence="1">ARSEF 373</strain>
    </source>
</reference>
<accession>A0AAV2YU59</accession>
<reference evidence="1" key="1">
    <citation type="submission" date="2022-11" db="EMBL/GenBank/DDBJ databases">
        <authorList>
            <person name="Morgan W.R."/>
            <person name="Tartar A."/>
        </authorList>
    </citation>
    <scope>NUCLEOTIDE SEQUENCE</scope>
    <source>
        <strain evidence="1">ARSEF 373</strain>
    </source>
</reference>
<evidence type="ECO:0000313" key="2">
    <source>
        <dbReference type="Proteomes" id="UP001146120"/>
    </source>
</evidence>
<evidence type="ECO:0000313" key="1">
    <source>
        <dbReference type="EMBL" id="DAZ98207.1"/>
    </source>
</evidence>